<dbReference type="EMBL" id="JARYMX010000001">
    <property type="protein sequence ID" value="KAJ9566438.1"/>
    <property type="molecule type" value="Genomic_DNA"/>
</dbReference>
<evidence type="ECO:0000256" key="14">
    <source>
        <dbReference type="ARBA" id="ARBA00023180"/>
    </source>
</evidence>
<dbReference type="CDD" id="cd23509">
    <property type="entry name" value="Gnk2-like"/>
    <property type="match status" value="2"/>
</dbReference>
<dbReference type="GO" id="GO:0009737">
    <property type="term" value="P:response to abscisic acid"/>
    <property type="evidence" value="ECO:0007669"/>
    <property type="project" value="UniProtKB-ARBA"/>
</dbReference>
<dbReference type="Gene3D" id="3.30.430.20">
    <property type="entry name" value="Gnk2 domain, C-X8-C-X2-C motif"/>
    <property type="match status" value="2"/>
</dbReference>
<evidence type="ECO:0000256" key="7">
    <source>
        <dbReference type="ARBA" id="ARBA00022737"/>
    </source>
</evidence>
<dbReference type="FunFam" id="3.30.430.20:FF:000003">
    <property type="entry name" value="Cysteine-rich RLK (RECEPTOR-like protein kinase) 10"/>
    <property type="match status" value="1"/>
</dbReference>
<comment type="subcellular location">
    <subcellularLocation>
        <location evidence="1">Membrane</location>
        <topology evidence="1">Single-pass membrane protein</topology>
    </subcellularLocation>
</comment>
<keyword evidence="11 17" id="KW-1133">Transmembrane helix</keyword>
<keyword evidence="4" id="KW-0808">Transferase</keyword>
<organism evidence="20 21">
    <name type="scientific">Centaurea solstitialis</name>
    <name type="common">yellow star-thistle</name>
    <dbReference type="NCBI Taxonomy" id="347529"/>
    <lineage>
        <taxon>Eukaryota</taxon>
        <taxon>Viridiplantae</taxon>
        <taxon>Streptophyta</taxon>
        <taxon>Embryophyta</taxon>
        <taxon>Tracheophyta</taxon>
        <taxon>Spermatophyta</taxon>
        <taxon>Magnoliopsida</taxon>
        <taxon>eudicotyledons</taxon>
        <taxon>Gunneridae</taxon>
        <taxon>Pentapetalae</taxon>
        <taxon>asterids</taxon>
        <taxon>campanulids</taxon>
        <taxon>Asterales</taxon>
        <taxon>Asteraceae</taxon>
        <taxon>Carduoideae</taxon>
        <taxon>Cardueae</taxon>
        <taxon>Centaureinae</taxon>
        <taxon>Centaurea</taxon>
    </lineage>
</organism>
<evidence type="ECO:0000256" key="15">
    <source>
        <dbReference type="PROSITE-ProRule" id="PRU10141"/>
    </source>
</evidence>
<dbReference type="InterPro" id="IPR002902">
    <property type="entry name" value="GNK2"/>
</dbReference>
<feature type="transmembrane region" description="Helical" evidence="17">
    <location>
        <begin position="287"/>
        <end position="308"/>
    </location>
</feature>
<feature type="binding site" evidence="15">
    <location>
        <position position="380"/>
    </location>
    <ligand>
        <name>ATP</name>
        <dbReference type="ChEBI" id="CHEBI:30616"/>
    </ligand>
</feature>
<feature type="region of interest" description="Disordered" evidence="16">
    <location>
        <begin position="655"/>
        <end position="688"/>
    </location>
</feature>
<dbReference type="SUPFAM" id="SSF56112">
    <property type="entry name" value="Protein kinase-like (PK-like)"/>
    <property type="match status" value="1"/>
</dbReference>
<dbReference type="FunFam" id="3.30.200.20:FF:000142">
    <property type="entry name" value="Cysteine-rich receptor-like protein kinase 10"/>
    <property type="match status" value="1"/>
</dbReference>
<dbReference type="CDD" id="cd14066">
    <property type="entry name" value="STKc_IRAK"/>
    <property type="match status" value="1"/>
</dbReference>
<evidence type="ECO:0000256" key="11">
    <source>
        <dbReference type="ARBA" id="ARBA00022989"/>
    </source>
</evidence>
<dbReference type="InterPro" id="IPR017441">
    <property type="entry name" value="Protein_kinase_ATP_BS"/>
</dbReference>
<evidence type="ECO:0000256" key="6">
    <source>
        <dbReference type="ARBA" id="ARBA00022729"/>
    </source>
</evidence>
<name>A0AA38UBB3_9ASTR</name>
<dbReference type="SMART" id="SM00220">
    <property type="entry name" value="S_TKc"/>
    <property type="match status" value="1"/>
</dbReference>
<evidence type="ECO:0000256" key="13">
    <source>
        <dbReference type="ARBA" id="ARBA00023170"/>
    </source>
</evidence>
<evidence type="ECO:0000256" key="12">
    <source>
        <dbReference type="ARBA" id="ARBA00023136"/>
    </source>
</evidence>
<evidence type="ECO:0000256" key="8">
    <source>
        <dbReference type="ARBA" id="ARBA00022741"/>
    </source>
</evidence>
<sequence length="688" mass="76554">MLTVIPKSILLVCFNLLILVSRSVCFNLLILVSRSQSRFLLHRCDGGNFTTNSTFQTNLNSVVSSLASATSTASFFSRSAGQTPDTANAIALCRGDVDLNTCRSCINVANVNALQLCPNRRGATVWYDDCMIRYSGESILGNPDSNGGAIFTVNNYANVEELYLDLRPLMDRLRSEASGRDSDRKFASGETPGPGFMTIYGLMQCTPDLSDVQCYNCLETATNSIPNCCNASLDVRILYPSCNLRYSDSRFYNAKVVLPPPPVEGSPELVPEPVPALPPGKSNDMTIVAIIVPTVVVIFVVVFIFIFVRRRRKPEQQPSDNLVHEQGDIDEITTIKSLLYSFAIIKAATNDFSENNKLGDGGFGVVYKGKLQNGKEIAVKRLSRNSGQGELEFENEVLLLARLQHRNLVRLLGYSLQGRERLLVYEFVENGSLDKFIFDPTKHATIDWETRYKILGGIARGLLYLHEDSRLKIIHRDLKASNILLDAQMNPKIADFGMARLFTPEETQANTCRIVGTYGYMAPEYALHGQFSVKSDVFSFGVLILEIITGHNNHSFQNGEVVEDLLSHVWKCWRDGTTLSLIDPILKDGSNSLRDMIRCIHIGLLCVQENDYDRPTMGSIVLMLGSSSLTLAVPTKPAFYMHTITDPEKPLLKAHISSKSDSNHSKSKSKYTRRSMEKDASMKDFIKL</sequence>
<evidence type="ECO:0000259" key="18">
    <source>
        <dbReference type="PROSITE" id="PS50011"/>
    </source>
</evidence>
<keyword evidence="7" id="KW-0677">Repeat</keyword>
<feature type="compositionally biased region" description="Basic and acidic residues" evidence="16">
    <location>
        <begin position="674"/>
        <end position="688"/>
    </location>
</feature>
<dbReference type="PROSITE" id="PS00107">
    <property type="entry name" value="PROTEIN_KINASE_ATP"/>
    <property type="match status" value="1"/>
</dbReference>
<feature type="domain" description="Protein kinase" evidence="18">
    <location>
        <begin position="352"/>
        <end position="629"/>
    </location>
</feature>
<evidence type="ECO:0000256" key="9">
    <source>
        <dbReference type="ARBA" id="ARBA00022777"/>
    </source>
</evidence>
<reference evidence="20" key="1">
    <citation type="submission" date="2023-03" db="EMBL/GenBank/DDBJ databases">
        <title>Chromosome-scale reference genome and RAD-based genetic map of yellow starthistle (Centaurea solstitialis) reveal putative structural variation and QTLs associated with invader traits.</title>
        <authorList>
            <person name="Reatini B."/>
            <person name="Cang F.A."/>
            <person name="Jiang Q."/>
            <person name="Mckibben M.T.W."/>
            <person name="Barker M.S."/>
            <person name="Rieseberg L.H."/>
            <person name="Dlugosch K.M."/>
        </authorList>
    </citation>
    <scope>NUCLEOTIDE SEQUENCE</scope>
    <source>
        <strain evidence="20">CAN-66</strain>
        <tissue evidence="20">Leaf</tissue>
    </source>
</reference>
<evidence type="ECO:0000256" key="17">
    <source>
        <dbReference type="SAM" id="Phobius"/>
    </source>
</evidence>
<dbReference type="PROSITE" id="PS51473">
    <property type="entry name" value="GNK2"/>
    <property type="match status" value="2"/>
</dbReference>
<dbReference type="GO" id="GO:0005524">
    <property type="term" value="F:ATP binding"/>
    <property type="evidence" value="ECO:0007669"/>
    <property type="project" value="UniProtKB-UniRule"/>
</dbReference>
<dbReference type="PROSITE" id="PS00108">
    <property type="entry name" value="PROTEIN_KINASE_ST"/>
    <property type="match status" value="1"/>
</dbReference>
<evidence type="ECO:0000256" key="16">
    <source>
        <dbReference type="SAM" id="MobiDB-lite"/>
    </source>
</evidence>
<evidence type="ECO:0000256" key="1">
    <source>
        <dbReference type="ARBA" id="ARBA00004167"/>
    </source>
</evidence>
<dbReference type="GO" id="GO:0004674">
    <property type="term" value="F:protein serine/threonine kinase activity"/>
    <property type="evidence" value="ECO:0007669"/>
    <property type="project" value="UniProtKB-KW"/>
</dbReference>
<dbReference type="InterPro" id="IPR000719">
    <property type="entry name" value="Prot_kinase_dom"/>
</dbReference>
<keyword evidence="21" id="KW-1185">Reference proteome</keyword>
<dbReference type="AlphaFoldDB" id="A0AA38UBB3"/>
<evidence type="ECO:0000256" key="10">
    <source>
        <dbReference type="ARBA" id="ARBA00022840"/>
    </source>
</evidence>
<dbReference type="PROSITE" id="PS50011">
    <property type="entry name" value="PROTEIN_KINASE_DOM"/>
    <property type="match status" value="1"/>
</dbReference>
<keyword evidence="3" id="KW-0597">Phosphoprotein</keyword>
<keyword evidence="5 17" id="KW-0812">Transmembrane</keyword>
<keyword evidence="14" id="KW-0325">Glycoprotein</keyword>
<dbReference type="Pfam" id="PF01657">
    <property type="entry name" value="Stress-antifung"/>
    <property type="match status" value="2"/>
</dbReference>
<evidence type="ECO:0000313" key="20">
    <source>
        <dbReference type="EMBL" id="KAJ9566438.1"/>
    </source>
</evidence>
<comment type="caution">
    <text evidence="20">The sequence shown here is derived from an EMBL/GenBank/DDBJ whole genome shotgun (WGS) entry which is preliminary data.</text>
</comment>
<dbReference type="InterPro" id="IPR011009">
    <property type="entry name" value="Kinase-like_dom_sf"/>
</dbReference>
<evidence type="ECO:0000259" key="19">
    <source>
        <dbReference type="PROSITE" id="PS51473"/>
    </source>
</evidence>
<keyword evidence="10 15" id="KW-0067">ATP-binding</keyword>
<feature type="domain" description="Gnk2-homologous" evidence="19">
    <location>
        <begin position="37"/>
        <end position="139"/>
    </location>
</feature>
<keyword evidence="6" id="KW-0732">Signal</keyword>
<evidence type="ECO:0000256" key="5">
    <source>
        <dbReference type="ARBA" id="ARBA00022692"/>
    </source>
</evidence>
<dbReference type="Gene3D" id="1.10.510.10">
    <property type="entry name" value="Transferase(Phosphotransferase) domain 1"/>
    <property type="match status" value="1"/>
</dbReference>
<dbReference type="Gene3D" id="3.30.200.20">
    <property type="entry name" value="Phosphorylase Kinase, domain 1"/>
    <property type="match status" value="1"/>
</dbReference>
<dbReference type="InterPro" id="IPR038408">
    <property type="entry name" value="GNK2_sf"/>
</dbReference>
<proteinExistence type="predicted"/>
<dbReference type="GO" id="GO:0005886">
    <property type="term" value="C:plasma membrane"/>
    <property type="evidence" value="ECO:0007669"/>
    <property type="project" value="TreeGrafter"/>
</dbReference>
<evidence type="ECO:0000256" key="2">
    <source>
        <dbReference type="ARBA" id="ARBA00022527"/>
    </source>
</evidence>
<dbReference type="Proteomes" id="UP001172457">
    <property type="component" value="Chromosome 1"/>
</dbReference>
<keyword evidence="2" id="KW-0723">Serine/threonine-protein kinase</keyword>
<dbReference type="FunFam" id="3.30.430.20:FF:000002">
    <property type="entry name" value="Cysteine-rich receptor-like protein kinase 10"/>
    <property type="match status" value="1"/>
</dbReference>
<evidence type="ECO:0000256" key="3">
    <source>
        <dbReference type="ARBA" id="ARBA00022553"/>
    </source>
</evidence>
<keyword evidence="9" id="KW-0418">Kinase</keyword>
<evidence type="ECO:0008006" key="22">
    <source>
        <dbReference type="Google" id="ProtNLM"/>
    </source>
</evidence>
<accession>A0AA38UBB3</accession>
<keyword evidence="8 15" id="KW-0547">Nucleotide-binding</keyword>
<keyword evidence="12 17" id="KW-0472">Membrane</keyword>
<evidence type="ECO:0000256" key="4">
    <source>
        <dbReference type="ARBA" id="ARBA00022679"/>
    </source>
</evidence>
<dbReference type="FunFam" id="1.10.510.10:FF:000343">
    <property type="entry name" value="Cysteine-rich receptor-like protein kinase 28"/>
    <property type="match status" value="1"/>
</dbReference>
<dbReference type="PANTHER" id="PTHR27002:SF1073">
    <property type="entry name" value="CYSTEINE-RICH RECEPTOR-LIKE PROTEIN KINASE 29"/>
    <property type="match status" value="1"/>
</dbReference>
<gene>
    <name evidence="20" type="ORF">OSB04_002404</name>
</gene>
<feature type="domain" description="Gnk2-homologous" evidence="19">
    <location>
        <begin position="144"/>
        <end position="251"/>
    </location>
</feature>
<dbReference type="Pfam" id="PF00069">
    <property type="entry name" value="Pkinase"/>
    <property type="match status" value="1"/>
</dbReference>
<evidence type="ECO:0000313" key="21">
    <source>
        <dbReference type="Proteomes" id="UP001172457"/>
    </source>
</evidence>
<keyword evidence="13" id="KW-0675">Receptor</keyword>
<dbReference type="PANTHER" id="PTHR27002">
    <property type="entry name" value="RECEPTOR-LIKE SERINE/THREONINE-PROTEIN KINASE SD1-8"/>
    <property type="match status" value="1"/>
</dbReference>
<protein>
    <recommendedName>
        <fullName evidence="22">Cysteine-rich receptor-like protein kinase 29</fullName>
    </recommendedName>
</protein>
<dbReference type="InterPro" id="IPR008271">
    <property type="entry name" value="Ser/Thr_kinase_AS"/>
</dbReference>